<accession>A0A5D2LC92</accession>
<evidence type="ECO:0000313" key="2">
    <source>
        <dbReference type="Proteomes" id="UP000322667"/>
    </source>
</evidence>
<dbReference type="AlphaFoldDB" id="A0A5D2LC92"/>
<dbReference type="Proteomes" id="UP000322667">
    <property type="component" value="Chromosome D04"/>
</dbReference>
<evidence type="ECO:0000313" key="1">
    <source>
        <dbReference type="EMBL" id="TYH76748.1"/>
    </source>
</evidence>
<keyword evidence="2" id="KW-1185">Reference proteome</keyword>
<gene>
    <name evidence="1" type="ORF">ES332_D04G108400v1</name>
</gene>
<name>A0A5D2LC92_GOSTO</name>
<organism evidence="1 2">
    <name type="scientific">Gossypium tomentosum</name>
    <name type="common">Hawaiian cotton</name>
    <name type="synonym">Gossypium sandvicense</name>
    <dbReference type="NCBI Taxonomy" id="34277"/>
    <lineage>
        <taxon>Eukaryota</taxon>
        <taxon>Viridiplantae</taxon>
        <taxon>Streptophyta</taxon>
        <taxon>Embryophyta</taxon>
        <taxon>Tracheophyta</taxon>
        <taxon>Spermatophyta</taxon>
        <taxon>Magnoliopsida</taxon>
        <taxon>eudicotyledons</taxon>
        <taxon>Gunneridae</taxon>
        <taxon>Pentapetalae</taxon>
        <taxon>rosids</taxon>
        <taxon>malvids</taxon>
        <taxon>Malvales</taxon>
        <taxon>Malvaceae</taxon>
        <taxon>Malvoideae</taxon>
        <taxon>Gossypium</taxon>
    </lineage>
</organism>
<reference evidence="1 2" key="1">
    <citation type="submission" date="2019-07" db="EMBL/GenBank/DDBJ databases">
        <title>WGS assembly of Gossypium tomentosum.</title>
        <authorList>
            <person name="Chen Z.J."/>
            <person name="Sreedasyam A."/>
            <person name="Ando A."/>
            <person name="Song Q."/>
            <person name="De L."/>
            <person name="Hulse-Kemp A."/>
            <person name="Ding M."/>
            <person name="Ye W."/>
            <person name="Kirkbride R."/>
            <person name="Jenkins J."/>
            <person name="Plott C."/>
            <person name="Lovell J."/>
            <person name="Lin Y.-M."/>
            <person name="Vaughn R."/>
            <person name="Liu B."/>
            <person name="Li W."/>
            <person name="Simpson S."/>
            <person name="Scheffler B."/>
            <person name="Saski C."/>
            <person name="Grover C."/>
            <person name="Hu G."/>
            <person name="Conover J."/>
            <person name="Carlson J."/>
            <person name="Shu S."/>
            <person name="Boston L."/>
            <person name="Williams M."/>
            <person name="Peterson D."/>
            <person name="Mcgee K."/>
            <person name="Jones D."/>
            <person name="Wendel J."/>
            <person name="Stelly D."/>
            <person name="Grimwood J."/>
            <person name="Schmutz J."/>
        </authorList>
    </citation>
    <scope>NUCLEOTIDE SEQUENCE [LARGE SCALE GENOMIC DNA]</scope>
    <source>
        <strain evidence="1">7179.01</strain>
    </source>
</reference>
<sequence length="212" mass="24754">MVRTRERMTQEPPSAVNRCQNCFSAPPFVTIDSDKSPHSSSPQPRLIEEITAQLRLPLSTYPMSHLFRTTILQTTKMNRQTHPTTTITFPPDQTYVRSNLHDHGLREEFRNPRTTTLNHVRRNVHKPVLGNSHRWLVHQLQWQKNVENSGDKTDNDGSRASAHNDIDFFPRERGRFRKGKRFIPPENRFCGNLTFTNAAYQVEQIQHRHLPI</sequence>
<dbReference type="EMBL" id="CM017626">
    <property type="protein sequence ID" value="TYH76748.1"/>
    <property type="molecule type" value="Genomic_DNA"/>
</dbReference>
<protein>
    <submittedName>
        <fullName evidence="1">Uncharacterized protein</fullName>
    </submittedName>
</protein>
<proteinExistence type="predicted"/>